<evidence type="ECO:0000313" key="3">
    <source>
        <dbReference type="Proteomes" id="UP000078596"/>
    </source>
</evidence>
<dbReference type="AlphaFoldDB" id="A0A191ZEX0"/>
<keyword evidence="3" id="KW-1185">Reference proteome</keyword>
<dbReference type="EMBL" id="CP016027">
    <property type="protein sequence ID" value="ANJ66418.1"/>
    <property type="molecule type" value="Genomic_DNA"/>
</dbReference>
<sequence>MSLPLIEPADVIRPAGVVAEQILKLAQSSMRQAYRLWQQPDVLEQSPDDCQQEDLLHDFRVELRRLRVWVHQTRTLVRTRRQARMDLRCFAQGTNPSRDLEVILGLLESWHADREPRPEHPSPLIEPVLRRINQMEAKTESLTLTGLAPRSRKGKHPAFGVWLSMQIGAQHQMIRYMSQQSDAELHQARIHVKHLRYLIEPLNKFTGTTELINLLKQMQNRLGTLHDLAVLRMSIPGFVAEPLVAALESTLTSTSGRCSVELKRIFAGQRDEVVDVIRWQSDRYQETIKAWQRERDSLMLALESGLEALCHQLQA</sequence>
<proteinExistence type="predicted"/>
<gene>
    <name evidence="2" type="ORF">A9404_02610</name>
</gene>
<dbReference type="PANTHER" id="PTHR39339">
    <property type="entry name" value="SLR1444 PROTEIN"/>
    <property type="match status" value="1"/>
</dbReference>
<evidence type="ECO:0000313" key="2">
    <source>
        <dbReference type="EMBL" id="ANJ66418.1"/>
    </source>
</evidence>
<dbReference type="RefSeq" id="WP_066098403.1">
    <property type="nucleotide sequence ID" value="NZ_CP016027.1"/>
</dbReference>
<dbReference type="InterPro" id="IPR038186">
    <property type="entry name" value="CHAD_dom_sf"/>
</dbReference>
<protein>
    <recommendedName>
        <fullName evidence="1">CHAD domain-containing protein</fullName>
    </recommendedName>
</protein>
<dbReference type="KEGG" id="haz:A9404_02610"/>
<dbReference type="STRING" id="1860122.A9404_02610"/>
<dbReference type="SMART" id="SM00880">
    <property type="entry name" value="CHAD"/>
    <property type="match status" value="1"/>
</dbReference>
<dbReference type="Proteomes" id="UP000078596">
    <property type="component" value="Chromosome"/>
</dbReference>
<feature type="domain" description="CHAD" evidence="1">
    <location>
        <begin position="19"/>
        <end position="297"/>
    </location>
</feature>
<dbReference type="Pfam" id="PF05235">
    <property type="entry name" value="CHAD"/>
    <property type="match status" value="1"/>
</dbReference>
<dbReference type="InterPro" id="IPR007899">
    <property type="entry name" value="CHAD_dom"/>
</dbReference>
<dbReference type="OrthoDB" id="9810154at2"/>
<name>A0A191ZEX0_9GAMM</name>
<reference evidence="2 3" key="1">
    <citation type="submission" date="2016-06" db="EMBL/GenBank/DDBJ databases">
        <title>Insight into the functional genes involving in sulfur oxidation in Pearl River water.</title>
        <authorList>
            <person name="Luo J."/>
            <person name="Tan X."/>
            <person name="Lin W."/>
        </authorList>
    </citation>
    <scope>NUCLEOTIDE SEQUENCE [LARGE SCALE GENOMIC DNA]</scope>
    <source>
        <strain evidence="2 3">LS2</strain>
    </source>
</reference>
<dbReference type="PANTHER" id="PTHR39339:SF1">
    <property type="entry name" value="CHAD DOMAIN-CONTAINING PROTEIN"/>
    <property type="match status" value="1"/>
</dbReference>
<dbReference type="Gene3D" id="1.40.20.10">
    <property type="entry name" value="CHAD domain"/>
    <property type="match status" value="1"/>
</dbReference>
<evidence type="ECO:0000259" key="1">
    <source>
        <dbReference type="PROSITE" id="PS51708"/>
    </source>
</evidence>
<organism evidence="2 3">
    <name type="scientific">Halothiobacillus diazotrophicus</name>
    <dbReference type="NCBI Taxonomy" id="1860122"/>
    <lineage>
        <taxon>Bacteria</taxon>
        <taxon>Pseudomonadati</taxon>
        <taxon>Pseudomonadota</taxon>
        <taxon>Gammaproteobacteria</taxon>
        <taxon>Chromatiales</taxon>
        <taxon>Halothiobacillaceae</taxon>
        <taxon>Halothiobacillus</taxon>
    </lineage>
</organism>
<accession>A0A191ZEX0</accession>
<dbReference type="PROSITE" id="PS51708">
    <property type="entry name" value="CHAD"/>
    <property type="match status" value="1"/>
</dbReference>